<evidence type="ECO:0000256" key="2">
    <source>
        <dbReference type="ARBA" id="ARBA00012438"/>
    </source>
</evidence>
<comment type="catalytic activity">
    <reaction evidence="1">
        <text>ATP + protein L-histidine = ADP + protein N-phospho-L-histidine.</text>
        <dbReference type="EC" id="2.7.13.3"/>
    </reaction>
</comment>
<dbReference type="PATRIC" id="fig|1245469.3.peg.1491"/>
<feature type="domain" description="Histidine kinase/HSP90-like ATPase" evidence="10">
    <location>
        <begin position="245"/>
        <end position="343"/>
    </location>
</feature>
<gene>
    <name evidence="11" type="ORF">S58_14590</name>
</gene>
<keyword evidence="6 11" id="KW-0418">Kinase</keyword>
<dbReference type="SUPFAM" id="SSF55785">
    <property type="entry name" value="PYP-like sensor domain (PAS domain)"/>
    <property type="match status" value="1"/>
</dbReference>
<keyword evidence="12" id="KW-1185">Reference proteome</keyword>
<dbReference type="Gene3D" id="3.30.450.20">
    <property type="entry name" value="PAS domain"/>
    <property type="match status" value="1"/>
</dbReference>
<dbReference type="eggNOG" id="COG3920">
    <property type="taxonomic scope" value="Bacteria"/>
</dbReference>
<feature type="domain" description="PAS" evidence="9">
    <location>
        <begin position="14"/>
        <end position="81"/>
    </location>
</feature>
<dbReference type="InterPro" id="IPR011495">
    <property type="entry name" value="Sig_transdc_His_kin_sub2_dim/P"/>
</dbReference>
<dbReference type="EC" id="2.7.13.3" evidence="2"/>
<dbReference type="STRING" id="1245469.S58_14590"/>
<reference evidence="11 12" key="1">
    <citation type="journal article" date="2013" name="Appl. Environ. Microbiol.">
        <title>Genome analysis suggests that the soil oligotrophic bacterium Agromonas oligotrophica (Bradyrhizobium oligotrophicum) is a nitrogen-fixing symbiont of Aeschynomene indica.</title>
        <authorList>
            <person name="Okubo T."/>
            <person name="Fukushima S."/>
            <person name="Itakura M."/>
            <person name="Oshima K."/>
            <person name="Longtonglang A."/>
            <person name="Teaumroong N."/>
            <person name="Mitsui H."/>
            <person name="Hattori M."/>
            <person name="Hattori R."/>
            <person name="Hattori T."/>
            <person name="Minamisawa K."/>
        </authorList>
    </citation>
    <scope>NUCLEOTIDE SEQUENCE [LARGE SCALE GENOMIC DNA]</scope>
    <source>
        <strain evidence="11 12">S58</strain>
    </source>
</reference>
<keyword evidence="7" id="KW-0067">ATP-binding</keyword>
<name>M4Z3N3_9BRAD</name>
<evidence type="ECO:0000259" key="9">
    <source>
        <dbReference type="SMART" id="SM00091"/>
    </source>
</evidence>
<dbReference type="Gene3D" id="3.30.565.10">
    <property type="entry name" value="Histidine kinase-like ATPase, C-terminal domain"/>
    <property type="match status" value="1"/>
</dbReference>
<feature type="region of interest" description="Disordered" evidence="8">
    <location>
        <begin position="348"/>
        <end position="368"/>
    </location>
</feature>
<dbReference type="GO" id="GO:0004673">
    <property type="term" value="F:protein histidine kinase activity"/>
    <property type="evidence" value="ECO:0007669"/>
    <property type="project" value="UniProtKB-EC"/>
</dbReference>
<keyword evidence="5" id="KW-0547">Nucleotide-binding</keyword>
<evidence type="ECO:0000259" key="10">
    <source>
        <dbReference type="SMART" id="SM00387"/>
    </source>
</evidence>
<dbReference type="Proteomes" id="UP000011841">
    <property type="component" value="Chromosome"/>
</dbReference>
<evidence type="ECO:0000256" key="1">
    <source>
        <dbReference type="ARBA" id="ARBA00000085"/>
    </source>
</evidence>
<dbReference type="InterPro" id="IPR036890">
    <property type="entry name" value="HATPase_C_sf"/>
</dbReference>
<dbReference type="AlphaFoldDB" id="M4Z3N3"/>
<dbReference type="GO" id="GO:0005524">
    <property type="term" value="F:ATP binding"/>
    <property type="evidence" value="ECO:0007669"/>
    <property type="project" value="UniProtKB-KW"/>
</dbReference>
<protein>
    <recommendedName>
        <fullName evidence="2">histidine kinase</fullName>
        <ecNumber evidence="2">2.7.13.3</ecNumber>
    </recommendedName>
</protein>
<evidence type="ECO:0000256" key="6">
    <source>
        <dbReference type="ARBA" id="ARBA00022777"/>
    </source>
</evidence>
<dbReference type="SMART" id="SM00387">
    <property type="entry name" value="HATPase_c"/>
    <property type="match status" value="1"/>
</dbReference>
<organism evidence="11 12">
    <name type="scientific">Bradyrhizobium oligotrophicum S58</name>
    <dbReference type="NCBI Taxonomy" id="1245469"/>
    <lineage>
        <taxon>Bacteria</taxon>
        <taxon>Pseudomonadati</taxon>
        <taxon>Pseudomonadota</taxon>
        <taxon>Alphaproteobacteria</taxon>
        <taxon>Hyphomicrobiales</taxon>
        <taxon>Nitrobacteraceae</taxon>
        <taxon>Bradyrhizobium</taxon>
    </lineage>
</organism>
<accession>M4Z3N3</accession>
<dbReference type="GeneID" id="301815401"/>
<evidence type="ECO:0000256" key="7">
    <source>
        <dbReference type="ARBA" id="ARBA00022840"/>
    </source>
</evidence>
<dbReference type="InterPro" id="IPR003594">
    <property type="entry name" value="HATPase_dom"/>
</dbReference>
<dbReference type="PANTHER" id="PTHR41523:SF7">
    <property type="entry name" value="HISTIDINE KINASE"/>
    <property type="match status" value="1"/>
</dbReference>
<evidence type="ECO:0000256" key="8">
    <source>
        <dbReference type="SAM" id="MobiDB-lite"/>
    </source>
</evidence>
<keyword evidence="3" id="KW-0597">Phosphoprotein</keyword>
<dbReference type="RefSeq" id="WP_015664598.1">
    <property type="nucleotide sequence ID" value="NC_020453.1"/>
</dbReference>
<evidence type="ECO:0000256" key="5">
    <source>
        <dbReference type="ARBA" id="ARBA00022741"/>
    </source>
</evidence>
<evidence type="ECO:0000256" key="3">
    <source>
        <dbReference type="ARBA" id="ARBA00022553"/>
    </source>
</evidence>
<dbReference type="SMART" id="SM00091">
    <property type="entry name" value="PAS"/>
    <property type="match status" value="1"/>
</dbReference>
<dbReference type="PANTHER" id="PTHR41523">
    <property type="entry name" value="TWO-COMPONENT SYSTEM SENSOR PROTEIN"/>
    <property type="match status" value="1"/>
</dbReference>
<dbReference type="InterPro" id="IPR000014">
    <property type="entry name" value="PAS"/>
</dbReference>
<evidence type="ECO:0000256" key="4">
    <source>
        <dbReference type="ARBA" id="ARBA00022679"/>
    </source>
</evidence>
<dbReference type="EMBL" id="AP012603">
    <property type="protein sequence ID" value="BAM87467.1"/>
    <property type="molecule type" value="Genomic_DNA"/>
</dbReference>
<dbReference type="Pfam" id="PF07568">
    <property type="entry name" value="HisKA_2"/>
    <property type="match status" value="1"/>
</dbReference>
<dbReference type="KEGG" id="aol:S58_14590"/>
<dbReference type="SUPFAM" id="SSF55874">
    <property type="entry name" value="ATPase domain of HSP90 chaperone/DNA topoisomerase II/histidine kinase"/>
    <property type="match status" value="1"/>
</dbReference>
<dbReference type="Pfam" id="PF13581">
    <property type="entry name" value="HATPase_c_2"/>
    <property type="match status" value="1"/>
</dbReference>
<dbReference type="HOGENOM" id="CLU_000445_114_57_5"/>
<evidence type="ECO:0000313" key="12">
    <source>
        <dbReference type="Proteomes" id="UP000011841"/>
    </source>
</evidence>
<keyword evidence="4" id="KW-0808">Transferase</keyword>
<proteinExistence type="predicted"/>
<dbReference type="OrthoDB" id="7297573at2"/>
<sequence>MFKQQFSDASDACALAEAIVDTVREPLLVLDHDLRVIAASRSFYLTFSTTPEDVLGQLFYEVDDGAWNIPALKSWLSQIFSNTSALHDFEVEHVFPALGRRAMRLNARQVSYTVGSHTTILLGLEDVTSEREMARQNEELLRQKDMLLEEFQHRVGNSLAIIASIISLKARSVGSEEARRHLDDARDRVISFANIQQSLHTSARSGVIALGPHFARLCQAISQSMIADQQRTRIETRGDGQATTSEAESLGLIVTELVINSLKHAFPEDTANGLITVTYESSGAGWTLSVSDNGTGKLQGNGRPKGGLGTGIIMALAKQLGAEVTTVAGRPGTTVSVRHAAVATRDDLTGASVPSAPAIRSRAESKAG</sequence>
<dbReference type="InterPro" id="IPR035965">
    <property type="entry name" value="PAS-like_dom_sf"/>
</dbReference>
<evidence type="ECO:0000313" key="11">
    <source>
        <dbReference type="EMBL" id="BAM87467.1"/>
    </source>
</evidence>